<dbReference type="Pfam" id="PF01471">
    <property type="entry name" value="PG_binding_1"/>
    <property type="match status" value="1"/>
</dbReference>
<dbReference type="SUPFAM" id="SSF47090">
    <property type="entry name" value="PGBD-like"/>
    <property type="match status" value="1"/>
</dbReference>
<gene>
    <name evidence="2" type="ORF">K7B09_11665</name>
</gene>
<accession>A0ABS7TGI6</accession>
<protein>
    <submittedName>
        <fullName evidence="2">Peptidoglycan-binding protein</fullName>
    </submittedName>
</protein>
<keyword evidence="3" id="KW-1185">Reference proteome</keyword>
<dbReference type="EMBL" id="JAIQDJ010000009">
    <property type="protein sequence ID" value="MBZ4186978.1"/>
    <property type="molecule type" value="Genomic_DNA"/>
</dbReference>
<name>A0ABS7TGI6_9GAMM</name>
<dbReference type="InterPro" id="IPR036365">
    <property type="entry name" value="PGBD-like_sf"/>
</dbReference>
<sequence>MKTQQVVCAFQQRMGLVMTGVVDQKQQQYWGCHWEALPRAR</sequence>
<reference evidence="2" key="1">
    <citation type="submission" date="2021-09" db="EMBL/GenBank/DDBJ databases">
        <authorList>
            <person name="Wu T."/>
            <person name="Guo S.Z."/>
        </authorList>
    </citation>
    <scope>NUCLEOTIDE SEQUENCE</scope>
    <source>
        <strain evidence="2">RSS-23</strain>
    </source>
</reference>
<proteinExistence type="predicted"/>
<organism evidence="2 3">
    <name type="scientific">Thermomonas beijingensis</name>
    <dbReference type="NCBI Taxonomy" id="2872701"/>
    <lineage>
        <taxon>Bacteria</taxon>
        <taxon>Pseudomonadati</taxon>
        <taxon>Pseudomonadota</taxon>
        <taxon>Gammaproteobacteria</taxon>
        <taxon>Lysobacterales</taxon>
        <taxon>Lysobacteraceae</taxon>
        <taxon>Thermomonas</taxon>
    </lineage>
</organism>
<evidence type="ECO:0000259" key="1">
    <source>
        <dbReference type="Pfam" id="PF01471"/>
    </source>
</evidence>
<evidence type="ECO:0000313" key="3">
    <source>
        <dbReference type="Proteomes" id="UP001430290"/>
    </source>
</evidence>
<evidence type="ECO:0000313" key="2">
    <source>
        <dbReference type="EMBL" id="MBZ4186978.1"/>
    </source>
</evidence>
<dbReference type="Proteomes" id="UP001430290">
    <property type="component" value="Unassembled WGS sequence"/>
</dbReference>
<feature type="domain" description="Peptidoglycan binding-like" evidence="1">
    <location>
        <begin position="2"/>
        <end position="25"/>
    </location>
</feature>
<dbReference type="InterPro" id="IPR002477">
    <property type="entry name" value="Peptidoglycan-bd-like"/>
</dbReference>
<comment type="caution">
    <text evidence="2">The sequence shown here is derived from an EMBL/GenBank/DDBJ whole genome shotgun (WGS) entry which is preliminary data.</text>
</comment>